<evidence type="ECO:0000313" key="3">
    <source>
        <dbReference type="EMBL" id="KAF2850639.1"/>
    </source>
</evidence>
<feature type="compositionally biased region" description="Basic residues" evidence="1">
    <location>
        <begin position="66"/>
        <end position="82"/>
    </location>
</feature>
<dbReference type="OrthoDB" id="5372703at2759"/>
<dbReference type="EMBL" id="MU006305">
    <property type="protein sequence ID" value="KAF2850639.1"/>
    <property type="molecule type" value="Genomic_DNA"/>
</dbReference>
<evidence type="ECO:0000256" key="1">
    <source>
        <dbReference type="SAM" id="MobiDB-lite"/>
    </source>
</evidence>
<name>A0A6A7B8D0_9PLEO</name>
<feature type="region of interest" description="Disordered" evidence="1">
    <location>
        <begin position="1"/>
        <end position="29"/>
    </location>
</feature>
<sequence length="439" mass="47610">MKRSLSNLDSASTPVPAAPPAKRPRTLPLTRDALSKIQVPQFESAASVPLWISACAHHEKMDPNRQHPRLHTPTLRRAKARSRTPSPVKKPPHSATPEYRNGTMKLALVFIERDPELPAHVAASVERVLGIRTTRHASGQKGEQDTAQDAHAATLAETYRAQCRSLASDCSGEGEWRSCIYSILINPLSKRWSPVLKISASEKPWNRYLKPAVLRLPTLGARLSFPIVFPPPPSAALGPFPSPTATPSQDDLSTSSVVSTTTSDYSTDDDLHLSTPKPDITVGLASDCITKALNLSQDILLHLQTDPNNAQPFVSDPHQVPLGLRFPFLIVEAKGLNTGSNLIHAQNQAAVAAASALNILSDLDALIPNLNVDAEFSIPSILFSLATEGPTHELWATKSYEVQDDETAIDSMRKGVDVDLSRPVSCKTDLVLSYAAIDR</sequence>
<dbReference type="Proteomes" id="UP000799423">
    <property type="component" value="Unassembled WGS sequence"/>
</dbReference>
<dbReference type="InterPro" id="IPR057684">
    <property type="entry name" value="DUF7924"/>
</dbReference>
<dbReference type="AlphaFoldDB" id="A0A6A7B8D0"/>
<reference evidence="3" key="1">
    <citation type="submission" date="2020-01" db="EMBL/GenBank/DDBJ databases">
        <authorList>
            <consortium name="DOE Joint Genome Institute"/>
            <person name="Haridas S."/>
            <person name="Albert R."/>
            <person name="Binder M."/>
            <person name="Bloem J."/>
            <person name="Labutti K."/>
            <person name="Salamov A."/>
            <person name="Andreopoulos B."/>
            <person name="Baker S.E."/>
            <person name="Barry K."/>
            <person name="Bills G."/>
            <person name="Bluhm B.H."/>
            <person name="Cannon C."/>
            <person name="Castanera R."/>
            <person name="Culley D.E."/>
            <person name="Daum C."/>
            <person name="Ezra D."/>
            <person name="Gonzalez J.B."/>
            <person name="Henrissat B."/>
            <person name="Kuo A."/>
            <person name="Liang C."/>
            <person name="Lipzen A."/>
            <person name="Lutzoni F."/>
            <person name="Magnuson J."/>
            <person name="Mondo S."/>
            <person name="Nolan M."/>
            <person name="Ohm R."/>
            <person name="Pangilinan J."/>
            <person name="Park H.-J."/>
            <person name="Ramirez L."/>
            <person name="Alfaro M."/>
            <person name="Sun H."/>
            <person name="Tritt A."/>
            <person name="Yoshinaga Y."/>
            <person name="Zwiers L.-H."/>
            <person name="Turgeon B.G."/>
            <person name="Goodwin S.B."/>
            <person name="Spatafora J.W."/>
            <person name="Crous P.W."/>
            <person name="Grigoriev I.V."/>
        </authorList>
    </citation>
    <scope>NUCLEOTIDE SEQUENCE</scope>
    <source>
        <strain evidence="3">IPT5</strain>
    </source>
</reference>
<proteinExistence type="predicted"/>
<feature type="compositionally biased region" description="Low complexity" evidence="1">
    <location>
        <begin position="250"/>
        <end position="265"/>
    </location>
</feature>
<evidence type="ECO:0000313" key="4">
    <source>
        <dbReference type="Proteomes" id="UP000799423"/>
    </source>
</evidence>
<feature type="region of interest" description="Disordered" evidence="1">
    <location>
        <begin position="61"/>
        <end position="99"/>
    </location>
</feature>
<feature type="region of interest" description="Disordered" evidence="1">
    <location>
        <begin position="238"/>
        <end position="270"/>
    </location>
</feature>
<protein>
    <recommendedName>
        <fullName evidence="2">DUF7924 domain-containing protein</fullName>
    </recommendedName>
</protein>
<feature type="domain" description="DUF7924" evidence="2">
    <location>
        <begin position="240"/>
        <end position="385"/>
    </location>
</feature>
<accession>A0A6A7B8D0</accession>
<gene>
    <name evidence="3" type="ORF">T440DRAFT_554817</name>
</gene>
<dbReference type="Pfam" id="PF25545">
    <property type="entry name" value="DUF7924"/>
    <property type="match status" value="1"/>
</dbReference>
<keyword evidence="4" id="KW-1185">Reference proteome</keyword>
<evidence type="ECO:0000259" key="2">
    <source>
        <dbReference type="Pfam" id="PF25545"/>
    </source>
</evidence>
<organism evidence="3 4">
    <name type="scientific">Plenodomus tracheiphilus IPT5</name>
    <dbReference type="NCBI Taxonomy" id="1408161"/>
    <lineage>
        <taxon>Eukaryota</taxon>
        <taxon>Fungi</taxon>
        <taxon>Dikarya</taxon>
        <taxon>Ascomycota</taxon>
        <taxon>Pezizomycotina</taxon>
        <taxon>Dothideomycetes</taxon>
        <taxon>Pleosporomycetidae</taxon>
        <taxon>Pleosporales</taxon>
        <taxon>Pleosporineae</taxon>
        <taxon>Leptosphaeriaceae</taxon>
        <taxon>Plenodomus</taxon>
    </lineage>
</organism>